<gene>
    <name evidence="2" type="ORF">EYF80_037744</name>
</gene>
<proteinExistence type="predicted"/>
<dbReference type="EMBL" id="SRLO01000561">
    <property type="protein sequence ID" value="TNN52029.1"/>
    <property type="molecule type" value="Genomic_DNA"/>
</dbReference>
<dbReference type="Proteomes" id="UP000314294">
    <property type="component" value="Unassembled WGS sequence"/>
</dbReference>
<feature type="region of interest" description="Disordered" evidence="1">
    <location>
        <begin position="178"/>
        <end position="198"/>
    </location>
</feature>
<feature type="region of interest" description="Disordered" evidence="1">
    <location>
        <begin position="1"/>
        <end position="27"/>
    </location>
</feature>
<evidence type="ECO:0000313" key="2">
    <source>
        <dbReference type="EMBL" id="TNN52029.1"/>
    </source>
</evidence>
<feature type="compositionally biased region" description="Low complexity" evidence="1">
    <location>
        <begin position="184"/>
        <end position="198"/>
    </location>
</feature>
<organism evidence="2 3">
    <name type="scientific">Liparis tanakae</name>
    <name type="common">Tanaka's snailfish</name>
    <dbReference type="NCBI Taxonomy" id="230148"/>
    <lineage>
        <taxon>Eukaryota</taxon>
        <taxon>Metazoa</taxon>
        <taxon>Chordata</taxon>
        <taxon>Craniata</taxon>
        <taxon>Vertebrata</taxon>
        <taxon>Euteleostomi</taxon>
        <taxon>Actinopterygii</taxon>
        <taxon>Neopterygii</taxon>
        <taxon>Teleostei</taxon>
        <taxon>Neoteleostei</taxon>
        <taxon>Acanthomorphata</taxon>
        <taxon>Eupercaria</taxon>
        <taxon>Perciformes</taxon>
        <taxon>Cottioidei</taxon>
        <taxon>Cottales</taxon>
        <taxon>Liparidae</taxon>
        <taxon>Liparis</taxon>
    </lineage>
</organism>
<name>A0A4Z2GF61_9TELE</name>
<evidence type="ECO:0000313" key="3">
    <source>
        <dbReference type="Proteomes" id="UP000314294"/>
    </source>
</evidence>
<comment type="caution">
    <text evidence="2">The sequence shown here is derived from an EMBL/GenBank/DDBJ whole genome shotgun (WGS) entry which is preliminary data.</text>
</comment>
<accession>A0A4Z2GF61</accession>
<sequence length="198" mass="21020">MAFGFSLNPQDAPLAADKRHRSQKSSHFLVCHPSAAVGLRPSRQASSCSRVSVAPCHGGEAARPVESRPQRTVDQSAVSPSPARGGARSRAGHPPPDLQGQVLVGLPLVQVQALQGLQLDEGLRARAEGPVGCSADGEQRVDLHRRDDVLILTQPSYSCLWASRKKWYASAPRHAWSTMRSSDEVASSSSSPASADVA</sequence>
<keyword evidence="3" id="KW-1185">Reference proteome</keyword>
<reference evidence="2 3" key="1">
    <citation type="submission" date="2019-03" db="EMBL/GenBank/DDBJ databases">
        <title>First draft genome of Liparis tanakae, snailfish: a comprehensive survey of snailfish specific genes.</title>
        <authorList>
            <person name="Kim W."/>
            <person name="Song I."/>
            <person name="Jeong J.-H."/>
            <person name="Kim D."/>
            <person name="Kim S."/>
            <person name="Ryu S."/>
            <person name="Song J.Y."/>
            <person name="Lee S.K."/>
        </authorList>
    </citation>
    <scope>NUCLEOTIDE SEQUENCE [LARGE SCALE GENOMIC DNA]</scope>
    <source>
        <tissue evidence="2">Muscle</tissue>
    </source>
</reference>
<protein>
    <submittedName>
        <fullName evidence="2">Uncharacterized protein</fullName>
    </submittedName>
</protein>
<feature type="region of interest" description="Disordered" evidence="1">
    <location>
        <begin position="40"/>
        <end position="100"/>
    </location>
</feature>
<evidence type="ECO:0000256" key="1">
    <source>
        <dbReference type="SAM" id="MobiDB-lite"/>
    </source>
</evidence>
<dbReference type="AlphaFoldDB" id="A0A4Z2GF61"/>